<evidence type="ECO:0008006" key="4">
    <source>
        <dbReference type="Google" id="ProtNLM"/>
    </source>
</evidence>
<evidence type="ECO:0000256" key="1">
    <source>
        <dbReference type="SAM" id="MobiDB-lite"/>
    </source>
</evidence>
<reference evidence="2" key="1">
    <citation type="submission" date="2017-08" db="EMBL/GenBank/DDBJ databases">
        <authorList>
            <person name="Polle J.E."/>
            <person name="Barry K."/>
            <person name="Cushman J."/>
            <person name="Schmutz J."/>
            <person name="Tran D."/>
            <person name="Hathwaick L.T."/>
            <person name="Yim W.C."/>
            <person name="Jenkins J."/>
            <person name="Mckie-Krisberg Z.M."/>
            <person name="Prochnik S."/>
            <person name="Lindquist E."/>
            <person name="Dockter R.B."/>
            <person name="Adam C."/>
            <person name="Molina H."/>
            <person name="Bunkerborg J."/>
            <person name="Jin E."/>
            <person name="Buchheim M."/>
            <person name="Magnuson J."/>
        </authorList>
    </citation>
    <scope>NUCLEOTIDE SEQUENCE</scope>
    <source>
        <strain evidence="2">CCAP 19/18</strain>
    </source>
</reference>
<sequence>MKSHPGRNIIASLVQAGNGHMCPPQKRNPHLGRRKMNSWVSCAARQEAQPIPVVTRRAVCSTATSLAISLAIQISDPAAANSADRRLYQAFLDAFSAQGFEAQDAAWTRAINLSPENSAAWSNRGTLRLQNNRWAAAQADLAHAVELEVQQKRGQQAAREGEGTDTAGPQGSNADAELQMVDPSTLNNLGGH</sequence>
<name>A0ABQ7GV31_DUNSA</name>
<evidence type="ECO:0000313" key="2">
    <source>
        <dbReference type="EMBL" id="KAF5838445.1"/>
    </source>
</evidence>
<dbReference type="Proteomes" id="UP000815325">
    <property type="component" value="Unassembled WGS sequence"/>
</dbReference>
<dbReference type="Gene3D" id="1.25.40.10">
    <property type="entry name" value="Tetratricopeptide repeat domain"/>
    <property type="match status" value="1"/>
</dbReference>
<organism evidence="2 3">
    <name type="scientific">Dunaliella salina</name>
    <name type="common">Green alga</name>
    <name type="synonym">Protococcus salinus</name>
    <dbReference type="NCBI Taxonomy" id="3046"/>
    <lineage>
        <taxon>Eukaryota</taxon>
        <taxon>Viridiplantae</taxon>
        <taxon>Chlorophyta</taxon>
        <taxon>core chlorophytes</taxon>
        <taxon>Chlorophyceae</taxon>
        <taxon>CS clade</taxon>
        <taxon>Chlamydomonadales</taxon>
        <taxon>Dunaliellaceae</taxon>
        <taxon>Dunaliella</taxon>
    </lineage>
</organism>
<dbReference type="SUPFAM" id="SSF48452">
    <property type="entry name" value="TPR-like"/>
    <property type="match status" value="1"/>
</dbReference>
<accession>A0ABQ7GV31</accession>
<comment type="caution">
    <text evidence="2">The sequence shown here is derived from an EMBL/GenBank/DDBJ whole genome shotgun (WGS) entry which is preliminary data.</text>
</comment>
<feature type="region of interest" description="Disordered" evidence="1">
    <location>
        <begin position="151"/>
        <end position="192"/>
    </location>
</feature>
<feature type="compositionally biased region" description="Polar residues" evidence="1">
    <location>
        <begin position="182"/>
        <end position="192"/>
    </location>
</feature>
<protein>
    <recommendedName>
        <fullName evidence="4">Tetratricopeptide repeat protein</fullName>
    </recommendedName>
</protein>
<proteinExistence type="predicted"/>
<evidence type="ECO:0000313" key="3">
    <source>
        <dbReference type="Proteomes" id="UP000815325"/>
    </source>
</evidence>
<gene>
    <name evidence="2" type="ORF">DUNSADRAFT_2839</name>
</gene>
<keyword evidence="3" id="KW-1185">Reference proteome</keyword>
<dbReference type="EMBL" id="MU069578">
    <property type="protein sequence ID" value="KAF5838445.1"/>
    <property type="molecule type" value="Genomic_DNA"/>
</dbReference>
<dbReference type="InterPro" id="IPR011990">
    <property type="entry name" value="TPR-like_helical_dom_sf"/>
</dbReference>